<dbReference type="RefSeq" id="WP_035928124.1">
    <property type="nucleotide sequence ID" value="NZ_JSUH01000011.1"/>
</dbReference>
<comment type="caution">
    <text evidence="1">The sequence shown here is derived from an EMBL/GenBank/DDBJ whole genome shotgun (WGS) entry which is preliminary data.</text>
</comment>
<dbReference type="OrthoDB" id="4880495at2"/>
<dbReference type="EMBL" id="JSUH01000011">
    <property type="protein sequence ID" value="KHD96899.1"/>
    <property type="molecule type" value="Genomic_DNA"/>
</dbReference>
<keyword evidence="2" id="KW-1185">Reference proteome</keyword>
<dbReference type="Proteomes" id="UP000030466">
    <property type="component" value="Unassembled WGS sequence"/>
</dbReference>
<accession>A0A0A6VSW3</accession>
<organism evidence="1 2">
    <name type="scientific">Kocuria rosea subsp. polaris</name>
    <dbReference type="NCBI Taxonomy" id="136273"/>
    <lineage>
        <taxon>Bacteria</taxon>
        <taxon>Bacillati</taxon>
        <taxon>Actinomycetota</taxon>
        <taxon>Actinomycetes</taxon>
        <taxon>Micrococcales</taxon>
        <taxon>Micrococcaceae</taxon>
        <taxon>Kocuria</taxon>
    </lineage>
</organism>
<evidence type="ECO:0000313" key="2">
    <source>
        <dbReference type="Proteomes" id="UP000030466"/>
    </source>
</evidence>
<gene>
    <name evidence="1" type="ORF">GY22_12230</name>
</gene>
<sequence length="161" mass="18021">MDVSDFKTLFGDDIRAWLDWGAVDDENSRIEDLVISSREELADLYTVWHVDPEGNPGEWSHPQHRPLTLAEAAAKQWPEDRQGKIDHMRQEFAEESGPVQLTVPAYRTEGFLVVLDSNHRLVGAYLSGADLRVLLVVLDGPSSSQVLPATAQIENDQAERS</sequence>
<dbReference type="AlphaFoldDB" id="A0A0A6VSW3"/>
<protein>
    <submittedName>
        <fullName evidence="1">Uncharacterized protein</fullName>
    </submittedName>
</protein>
<reference evidence="1 2" key="1">
    <citation type="journal article" date="2003" name="Int. J. Syst. Evol. Microbiol.">
        <title>Kocuria polaris sp. nov., an orange-pigmented psychrophilic bacterium isolated from an Antarctic cyanobacterial mat sample.</title>
        <authorList>
            <person name="Reddy G.S."/>
            <person name="Prakash J.S."/>
            <person name="Prabahar V."/>
            <person name="Matsumoto G.I."/>
            <person name="Stackebrandt E."/>
            <person name="Shivaji S."/>
        </authorList>
    </citation>
    <scope>NUCLEOTIDE SEQUENCE [LARGE SCALE GENOMIC DNA]</scope>
    <source>
        <strain evidence="1 2">CMS 76or</strain>
    </source>
</reference>
<proteinExistence type="predicted"/>
<name>A0A0A6VSW3_KOCRO</name>
<evidence type="ECO:0000313" key="1">
    <source>
        <dbReference type="EMBL" id="KHD96899.1"/>
    </source>
</evidence>